<name>A0A9W8AP73_9FUNG</name>
<evidence type="ECO:0000313" key="4">
    <source>
        <dbReference type="EMBL" id="KAJ1959123.1"/>
    </source>
</evidence>
<feature type="region of interest" description="Disordered" evidence="1">
    <location>
        <begin position="982"/>
        <end position="1006"/>
    </location>
</feature>
<feature type="region of interest" description="Disordered" evidence="1">
    <location>
        <begin position="849"/>
        <end position="907"/>
    </location>
</feature>
<dbReference type="PANTHER" id="PTHR13018:SF5">
    <property type="entry name" value="RE44586P"/>
    <property type="match status" value="1"/>
</dbReference>
<feature type="compositionally biased region" description="Basic residues" evidence="1">
    <location>
        <begin position="1220"/>
        <end position="1229"/>
    </location>
</feature>
<feature type="compositionally biased region" description="Gly residues" evidence="1">
    <location>
        <begin position="1067"/>
        <end position="1077"/>
    </location>
</feature>
<dbReference type="GO" id="GO:0005886">
    <property type="term" value="C:plasma membrane"/>
    <property type="evidence" value="ECO:0007669"/>
    <property type="project" value="TreeGrafter"/>
</dbReference>
<feature type="region of interest" description="Disordered" evidence="1">
    <location>
        <begin position="1220"/>
        <end position="1250"/>
    </location>
</feature>
<feature type="compositionally biased region" description="Low complexity" evidence="1">
    <location>
        <begin position="658"/>
        <end position="672"/>
    </location>
</feature>
<evidence type="ECO:0000256" key="1">
    <source>
        <dbReference type="SAM" id="MobiDB-lite"/>
    </source>
</evidence>
<feature type="transmembrane region" description="Helical" evidence="2">
    <location>
        <begin position="244"/>
        <end position="264"/>
    </location>
</feature>
<feature type="compositionally biased region" description="Polar residues" evidence="1">
    <location>
        <begin position="510"/>
        <end position="519"/>
    </location>
</feature>
<feature type="region of interest" description="Disordered" evidence="1">
    <location>
        <begin position="377"/>
        <end position="404"/>
    </location>
</feature>
<dbReference type="OrthoDB" id="1689567at2759"/>
<feature type="compositionally biased region" description="Polar residues" evidence="1">
    <location>
        <begin position="808"/>
        <end position="819"/>
    </location>
</feature>
<accession>A0A9W8AP73</accession>
<feature type="compositionally biased region" description="Polar residues" evidence="1">
    <location>
        <begin position="1289"/>
        <end position="1299"/>
    </location>
</feature>
<protein>
    <recommendedName>
        <fullName evidence="3">CSC1/OSCA1-like 7TM region domain-containing protein</fullName>
    </recommendedName>
</protein>
<feature type="transmembrane region" description="Helical" evidence="2">
    <location>
        <begin position="44"/>
        <end position="64"/>
    </location>
</feature>
<dbReference type="Pfam" id="PF02714">
    <property type="entry name" value="RSN1_7TM"/>
    <property type="match status" value="1"/>
</dbReference>
<dbReference type="PANTHER" id="PTHR13018">
    <property type="entry name" value="PROBABLE MEMBRANE PROTEIN DUF221-RELATED"/>
    <property type="match status" value="1"/>
</dbReference>
<dbReference type="GO" id="GO:0005227">
    <property type="term" value="F:calcium-activated cation channel activity"/>
    <property type="evidence" value="ECO:0007669"/>
    <property type="project" value="InterPro"/>
</dbReference>
<dbReference type="EMBL" id="JANBPY010001677">
    <property type="protein sequence ID" value="KAJ1959123.1"/>
    <property type="molecule type" value="Genomic_DNA"/>
</dbReference>
<feature type="transmembrane region" description="Helical" evidence="2">
    <location>
        <begin position="173"/>
        <end position="201"/>
    </location>
</feature>
<feature type="transmembrane region" description="Helical" evidence="2">
    <location>
        <begin position="270"/>
        <end position="290"/>
    </location>
</feature>
<feature type="region of interest" description="Disordered" evidence="1">
    <location>
        <begin position="502"/>
        <end position="547"/>
    </location>
</feature>
<evidence type="ECO:0000256" key="2">
    <source>
        <dbReference type="SAM" id="Phobius"/>
    </source>
</evidence>
<evidence type="ECO:0000313" key="5">
    <source>
        <dbReference type="Proteomes" id="UP001150925"/>
    </source>
</evidence>
<reference evidence="4" key="1">
    <citation type="submission" date="2022-07" db="EMBL/GenBank/DDBJ databases">
        <title>Phylogenomic reconstructions and comparative analyses of Kickxellomycotina fungi.</title>
        <authorList>
            <person name="Reynolds N.K."/>
            <person name="Stajich J.E."/>
            <person name="Barry K."/>
            <person name="Grigoriev I.V."/>
            <person name="Crous P."/>
            <person name="Smith M.E."/>
        </authorList>
    </citation>
    <scope>NUCLEOTIDE SEQUENCE</scope>
    <source>
        <strain evidence="4">RSA 1196</strain>
    </source>
</reference>
<feature type="region of interest" description="Disordered" evidence="1">
    <location>
        <begin position="800"/>
        <end position="819"/>
    </location>
</feature>
<dbReference type="Proteomes" id="UP001150925">
    <property type="component" value="Unassembled WGS sequence"/>
</dbReference>
<feature type="region of interest" description="Disordered" evidence="1">
    <location>
        <begin position="444"/>
        <end position="463"/>
    </location>
</feature>
<feature type="compositionally biased region" description="Polar residues" evidence="1">
    <location>
        <begin position="869"/>
        <end position="907"/>
    </location>
</feature>
<evidence type="ECO:0000259" key="3">
    <source>
        <dbReference type="Pfam" id="PF02714"/>
    </source>
</evidence>
<feature type="region of interest" description="Disordered" evidence="1">
    <location>
        <begin position="1286"/>
        <end position="1314"/>
    </location>
</feature>
<proteinExistence type="predicted"/>
<feature type="non-terminal residue" evidence="4">
    <location>
        <position position="1314"/>
    </location>
</feature>
<keyword evidence="2" id="KW-0472">Membrane</keyword>
<feature type="region of interest" description="Disordered" evidence="1">
    <location>
        <begin position="642"/>
        <end position="691"/>
    </location>
</feature>
<feature type="region of interest" description="Disordered" evidence="1">
    <location>
        <begin position="316"/>
        <end position="359"/>
    </location>
</feature>
<keyword evidence="2" id="KW-0812">Transmembrane</keyword>
<feature type="compositionally biased region" description="Acidic residues" evidence="1">
    <location>
        <begin position="1028"/>
        <end position="1037"/>
    </location>
</feature>
<feature type="compositionally biased region" description="Low complexity" evidence="1">
    <location>
        <begin position="1081"/>
        <end position="1101"/>
    </location>
</feature>
<sequence>MIALILFWGIPVGFLSSFLSLESLSKQLSFLKDVAEWSNIAQNLLTYTLPSVIMISYFNLLPAIMQQVAIFKGIRVREDIDVFVLSRVFFFQIFNVLLVFTLSSTVWNSIYEILNDPGQITRRLANSLPQIAPFFINYIIMLGIGYQPFKLLQILPMIWTAFRRYLCTTPRDFADVLAPIYVAWGARYPVPMLVFVITLTYSNISPLILVFGILYFITGFIFYKYLFLYVYFKYYESSGRMWPYVVRRLVASIYIYHLLMFGYFSLKSSWVIAILTVPTVVINTIFFYYINKLLTDYGNYVPLYLLRLHQRRREELQRRQKRTGKRSGDGHAHTVESSLSLADQREEEESPKSPESPLSMTAALLDGKPIVQADKAMSDGESLPNPDIPTATSESAMDHQYKTSRRSRWKLGHFRRRATSDVDTLHSLNAMSDRYRPESATNFSTLARSDHGPYSSVSTREPDSIHQNRQHVVAQLSNTDINLCLDGLESVPADGSKPATGYFGGVPLVQTHSDTSRTSSAERDNSQTSTEDSSTPLTRHHHQQVPLELRETSSAIVSFLEEPDGKPGASSTGGQDNICDTPPPTSRLAGLNQTLRQGFLRVYRTHSTPVLRWMGLPEKPVGETQATLGATSDQDISAKEIRDGVASQEQSDNHVGKSEGSAQSPAASAQESKPTSGEAERPKNLLPHPIPDFEAELRPTQVDHGIESDTTYNLLTLGKRLWEKVVDHFTHALPSYFMNMTDLERAKWLESLIEAEENGIYDSSSTVSDQGLGYLLPSGFPSAVSLSESVDEHRNPLRSPLLSKVDSENSNADGVSSTDLGLSLEKNGLGDTGLRKVNRSRCKLTIDTQLPRRYPGPPSNGYFSADIKSPTTLNQDGMTPNDTRNLENDSTSTKIYPPSSIQRCNSMPGSRRKFLRRRLTLSKSGKSRHRLTKTASDQALRVNFEPQISRRHTGDELVSPTLSGPMSSNSELRRMSFGSLFQDGIRGSTSRRSFQSKRRSQLRYLSGSSTIPSSSIIFLHPDILNPVPEDDDDDDNVDGTKEGYDQYTAPVKAYASDPHLPFASADGPGGDPHGNDGGQISAPLSPTSPGPAGSSAATSPAISRRNSSNERRPVRPLGVDFFPSNHPYSRSYLVDAQHFSHDQYDLLPDKYTDYSQSPMELVYGVLDSGIKSYMHPSLVGELPYLWLPSGKVEFDKLVRARFSMGPVAFLKHRIRQRRISQRLKQRRRASQQEVRSMGKDDDNSVAIEMPEEGTLVSPLGIVSRKEKFERIPTDPVDTANTLGIRGLQYVSQNGQGSLSDQDDEDGNSDPRNPH</sequence>
<feature type="region of interest" description="Disordered" evidence="1">
    <location>
        <begin position="1022"/>
        <end position="1043"/>
    </location>
</feature>
<feature type="transmembrane region" description="Helical" evidence="2">
    <location>
        <begin position="84"/>
        <end position="111"/>
    </location>
</feature>
<gene>
    <name evidence="4" type="ORF">IWQ62_004739</name>
</gene>
<organism evidence="4 5">
    <name type="scientific">Dispira parvispora</name>
    <dbReference type="NCBI Taxonomy" id="1520584"/>
    <lineage>
        <taxon>Eukaryota</taxon>
        <taxon>Fungi</taxon>
        <taxon>Fungi incertae sedis</taxon>
        <taxon>Zoopagomycota</taxon>
        <taxon>Kickxellomycotina</taxon>
        <taxon>Dimargaritomycetes</taxon>
        <taxon>Dimargaritales</taxon>
        <taxon>Dimargaritaceae</taxon>
        <taxon>Dispira</taxon>
    </lineage>
</organism>
<feature type="region of interest" description="Disordered" evidence="1">
    <location>
        <begin position="561"/>
        <end position="589"/>
    </location>
</feature>
<dbReference type="InterPro" id="IPR003864">
    <property type="entry name" value="CSC1/OSCA1-like_7TM"/>
</dbReference>
<dbReference type="InterPro" id="IPR045122">
    <property type="entry name" value="Csc1-like"/>
</dbReference>
<keyword evidence="5" id="KW-1185">Reference proteome</keyword>
<feature type="compositionally biased region" description="Polar residues" evidence="1">
    <location>
        <begin position="526"/>
        <end position="537"/>
    </location>
</feature>
<comment type="caution">
    <text evidence="4">The sequence shown here is derived from an EMBL/GenBank/DDBJ whole genome shotgun (WGS) entry which is preliminary data.</text>
</comment>
<keyword evidence="2" id="KW-1133">Transmembrane helix</keyword>
<feature type="transmembrane region" description="Helical" evidence="2">
    <location>
        <begin position="207"/>
        <end position="232"/>
    </location>
</feature>
<feature type="transmembrane region" description="Helical" evidence="2">
    <location>
        <begin position="131"/>
        <end position="152"/>
    </location>
</feature>
<feature type="region of interest" description="Disordered" evidence="1">
    <location>
        <begin position="1057"/>
        <end position="1118"/>
    </location>
</feature>
<feature type="domain" description="CSC1/OSCA1-like 7TM region" evidence="3">
    <location>
        <begin position="1"/>
        <end position="264"/>
    </location>
</feature>